<dbReference type="EMBL" id="WNIB01000399">
    <property type="protein sequence ID" value="MTV91325.1"/>
    <property type="molecule type" value="Genomic_DNA"/>
</dbReference>
<evidence type="ECO:0000313" key="1">
    <source>
        <dbReference type="EMBL" id="MTV91325.1"/>
    </source>
</evidence>
<accession>A0A6G2DNJ9</accession>
<sequence length="117" mass="13769">MRIKSVLKQVFLTEEENKKLNDCMRKENIRNFSEFARQKLIRTDLNIQKVSFEGLVPLTEELEQVGKNINSIARLATVVGRISYENKMDMSILMQKIVDVMEKKMFIFKSSMDKDFD</sequence>
<dbReference type="AlphaFoldDB" id="A0A6G2DNJ9"/>
<comment type="caution">
    <text evidence="1">The sequence shown here is derived from an EMBL/GenBank/DDBJ whole genome shotgun (WGS) entry which is preliminary data.</text>
</comment>
<evidence type="ECO:0000313" key="2">
    <source>
        <dbReference type="Proteomes" id="UP000476212"/>
    </source>
</evidence>
<gene>
    <name evidence="1" type="ORF">GM544_12985</name>
</gene>
<protein>
    <submittedName>
        <fullName evidence="1">Uncharacterized protein</fullName>
    </submittedName>
</protein>
<feature type="non-terminal residue" evidence="1">
    <location>
        <position position="117"/>
    </location>
</feature>
<name>A0A6G2DNJ9_STREE</name>
<dbReference type="Proteomes" id="UP000476212">
    <property type="component" value="Unassembled WGS sequence"/>
</dbReference>
<organism evidence="1 2">
    <name type="scientific">Streptococcus pneumoniae</name>
    <dbReference type="NCBI Taxonomy" id="1313"/>
    <lineage>
        <taxon>Bacteria</taxon>
        <taxon>Bacillati</taxon>
        <taxon>Bacillota</taxon>
        <taxon>Bacilli</taxon>
        <taxon>Lactobacillales</taxon>
        <taxon>Streptococcaceae</taxon>
        <taxon>Streptococcus</taxon>
    </lineage>
</organism>
<reference evidence="1 2" key="1">
    <citation type="submission" date="2019-11" db="EMBL/GenBank/DDBJ databases">
        <title>Growth characteristics of pneumococcus vary with the chemical composition of the capsule and with environmental conditions.</title>
        <authorList>
            <person name="Tothpal A."/>
            <person name="Desobry K."/>
            <person name="Joshi S."/>
            <person name="Wyllie A.L."/>
            <person name="Weinberger D.M."/>
        </authorList>
    </citation>
    <scope>NUCLEOTIDE SEQUENCE [LARGE SCALE GENOMIC DNA]</scope>
    <source>
        <strain evidence="2">pnumococcus15C</strain>
    </source>
</reference>
<proteinExistence type="predicted"/>